<dbReference type="EMBL" id="JAWJBA010000001">
    <property type="protein sequence ID" value="MDV2682842.1"/>
    <property type="molecule type" value="Genomic_DNA"/>
</dbReference>
<comment type="caution">
    <text evidence="1">The sequence shown here is derived from an EMBL/GenBank/DDBJ whole genome shotgun (WGS) entry which is preliminary data.</text>
</comment>
<reference evidence="1 2" key="1">
    <citation type="submission" date="2023-10" db="EMBL/GenBank/DDBJ databases">
        <title>Screening of Alkalihalobacillus lindianensis BZ-TG-R113 and Its Alleviation of Salt Stress on Rapeseed Growth.</title>
        <authorList>
            <person name="Zhao B."/>
            <person name="Guo T."/>
        </authorList>
    </citation>
    <scope>NUCLEOTIDE SEQUENCE [LARGE SCALE GENOMIC DNA]</scope>
    <source>
        <strain evidence="1 2">BZ-TG-R113</strain>
    </source>
</reference>
<name>A0ABU3X4M8_9BACI</name>
<evidence type="ECO:0008006" key="3">
    <source>
        <dbReference type="Google" id="ProtNLM"/>
    </source>
</evidence>
<dbReference type="RefSeq" id="WP_317120178.1">
    <property type="nucleotide sequence ID" value="NZ_JAWJBA010000001.1"/>
</dbReference>
<evidence type="ECO:0000313" key="1">
    <source>
        <dbReference type="EMBL" id="MDV2682842.1"/>
    </source>
</evidence>
<organism evidence="1 2">
    <name type="scientific">Alkalihalophilus lindianensis</name>
    <dbReference type="NCBI Taxonomy" id="1630542"/>
    <lineage>
        <taxon>Bacteria</taxon>
        <taxon>Bacillati</taxon>
        <taxon>Bacillota</taxon>
        <taxon>Bacilli</taxon>
        <taxon>Bacillales</taxon>
        <taxon>Bacillaceae</taxon>
        <taxon>Alkalihalophilus</taxon>
    </lineage>
</organism>
<protein>
    <recommendedName>
        <fullName evidence="3">Spo0E like sporulation regulatory protein</fullName>
    </recommendedName>
</protein>
<evidence type="ECO:0000313" key="2">
    <source>
        <dbReference type="Proteomes" id="UP001287282"/>
    </source>
</evidence>
<dbReference type="Proteomes" id="UP001287282">
    <property type="component" value="Unassembled WGS sequence"/>
</dbReference>
<proteinExistence type="predicted"/>
<sequence>MMISHEEMIIFLKEMYVLMNEYKRCEETQTKELIYKDIQLLGEIIASAP</sequence>
<gene>
    <name evidence="1" type="ORF">RYX56_00495</name>
</gene>
<keyword evidence="2" id="KW-1185">Reference proteome</keyword>
<accession>A0ABU3X4M8</accession>